<sequence length="219" mass="24749">MLNMNFAESVFIDTAKLDWKCSPMAGVERKPLARESAERGHATSIVRYAPKSFFRPHPHPLGEEILVLSGVFSDEMGEFPAGTYFRNPPGTSHAPHSDPGCVLLVKLHQFKESDLNQMQVSVKAIKDPKWKGVQCLYEFESESVCVCSLEAGDRYSPFADDFDVAEIFIIDGHCEYDNVPLTKHSWLRTPCFDHRTFRTTTSVIFWIKQGHFSSNTASK</sequence>
<dbReference type="InterPro" id="IPR025979">
    <property type="entry name" value="ChrR-like_cupin_dom"/>
</dbReference>
<dbReference type="AlphaFoldDB" id="A0A4R6M8G4"/>
<dbReference type="RefSeq" id="WP_133504747.1">
    <property type="nucleotide sequence ID" value="NZ_SNXC01000014.1"/>
</dbReference>
<reference evidence="2 3" key="1">
    <citation type="submission" date="2019-03" db="EMBL/GenBank/DDBJ databases">
        <title>Genomic Encyclopedia of Type Strains, Phase III (KMG-III): the genomes of soil and plant-associated and newly described type strains.</title>
        <authorList>
            <person name="Whitman W."/>
        </authorList>
    </citation>
    <scope>NUCLEOTIDE SEQUENCE [LARGE SCALE GENOMIC DNA]</scope>
    <source>
        <strain evidence="2 3">CECT 7378</strain>
    </source>
</reference>
<keyword evidence="3" id="KW-1185">Reference proteome</keyword>
<dbReference type="InterPro" id="IPR014710">
    <property type="entry name" value="RmlC-like_jellyroll"/>
</dbReference>
<dbReference type="EMBL" id="SNXC01000014">
    <property type="protein sequence ID" value="TDO96459.1"/>
    <property type="molecule type" value="Genomic_DNA"/>
</dbReference>
<dbReference type="InterPro" id="IPR011051">
    <property type="entry name" value="RmlC_Cupin_sf"/>
</dbReference>
<dbReference type="CDD" id="cd20303">
    <property type="entry name" value="cupin_ChrR_1"/>
    <property type="match status" value="1"/>
</dbReference>
<dbReference type="SUPFAM" id="SSF51182">
    <property type="entry name" value="RmlC-like cupins"/>
    <property type="match status" value="2"/>
</dbReference>
<dbReference type="Proteomes" id="UP000294656">
    <property type="component" value="Unassembled WGS sequence"/>
</dbReference>
<gene>
    <name evidence="2" type="ORF">DFP79_3034</name>
</gene>
<comment type="caution">
    <text evidence="2">The sequence shown here is derived from an EMBL/GenBank/DDBJ whole genome shotgun (WGS) entry which is preliminary data.</text>
</comment>
<protein>
    <submittedName>
        <fullName evidence="2">ChrR-like anti-ECFsigma factor</fullName>
    </submittedName>
</protein>
<proteinExistence type="predicted"/>
<organism evidence="2 3">
    <name type="scientific">Marinomonas balearica</name>
    <dbReference type="NCBI Taxonomy" id="491947"/>
    <lineage>
        <taxon>Bacteria</taxon>
        <taxon>Pseudomonadati</taxon>
        <taxon>Pseudomonadota</taxon>
        <taxon>Gammaproteobacteria</taxon>
        <taxon>Oceanospirillales</taxon>
        <taxon>Oceanospirillaceae</taxon>
        <taxon>Marinomonas</taxon>
    </lineage>
</organism>
<evidence type="ECO:0000259" key="1">
    <source>
        <dbReference type="Pfam" id="PF12973"/>
    </source>
</evidence>
<evidence type="ECO:0000313" key="2">
    <source>
        <dbReference type="EMBL" id="TDO96459.1"/>
    </source>
</evidence>
<dbReference type="Pfam" id="PF12973">
    <property type="entry name" value="Cupin_7"/>
    <property type="match status" value="1"/>
</dbReference>
<dbReference type="OrthoDB" id="9801227at2"/>
<evidence type="ECO:0000313" key="3">
    <source>
        <dbReference type="Proteomes" id="UP000294656"/>
    </source>
</evidence>
<accession>A0A4R6M8G4</accession>
<name>A0A4R6M8G4_9GAMM</name>
<feature type="domain" description="ChrR-like cupin" evidence="1">
    <location>
        <begin position="9"/>
        <end position="110"/>
    </location>
</feature>
<dbReference type="Gene3D" id="2.60.120.10">
    <property type="entry name" value="Jelly Rolls"/>
    <property type="match status" value="1"/>
</dbReference>